<organism evidence="2 3">
    <name type="scientific">Pseudoduganella lurida</name>
    <dbReference type="NCBI Taxonomy" id="1036180"/>
    <lineage>
        <taxon>Bacteria</taxon>
        <taxon>Pseudomonadati</taxon>
        <taxon>Pseudomonadota</taxon>
        <taxon>Betaproteobacteria</taxon>
        <taxon>Burkholderiales</taxon>
        <taxon>Oxalobacteraceae</taxon>
        <taxon>Telluria group</taxon>
        <taxon>Pseudoduganella</taxon>
    </lineage>
</organism>
<protein>
    <recommendedName>
        <fullName evidence="4">Tetratricopeptide repeat protein</fullName>
    </recommendedName>
</protein>
<comment type="caution">
    <text evidence="2">The sequence shown here is derived from an EMBL/GenBank/DDBJ whole genome shotgun (WGS) entry which is preliminary data.</text>
</comment>
<sequence>MDNQWSRQVIPRWRSSSTSSRLPESLPTAVNPAAPANTPVPQHVKAYFDEQLKQWHSAPNFGGAADLLNYGHDPEFREKLIEPAKFILQEQDGVSAQLHSVASLVLGTPFFAEYMPQKEFQQKEIARLKRHLSINPRNSIALIDMARMYAILGQNEQAGEAIMMACALEPNNRFVLRSAARFYTHLKQADRALFVLQKSARTQEDPWLLAALVAVETVLGKSPSLFKKAQRTVEGSRFAPMHLAELGAALGTLLMEEGHAKEAKRTFNVALRSPNDNAVAQAVWFVNHHSIQMNIMPEWLTDKYSSEAQYYDLEKRGDYAGALTAAHNWFEDEPFSSRPLRASSHAASIIGKYSTAEDCMRRALFLGPYETECENNLVFALAAQNKMEEVGKRLQNIIQLEIAETGVVSGHTLANLGLYYYRLGVHDKGYDFYQSAYELLDSKKENSSKALAMAFWVLAAKEANDPRAEDVIELAESRIKGDHSQGAQIVLSRAKKEALTKDKNLGYLKSAVIWEYDKIENTLVSSKALPFNVVSKK</sequence>
<dbReference type="InterPro" id="IPR019734">
    <property type="entry name" value="TPR_rpt"/>
</dbReference>
<proteinExistence type="predicted"/>
<dbReference type="OrthoDB" id="9153604at2"/>
<dbReference type="RefSeq" id="WP_145650034.1">
    <property type="nucleotide sequence ID" value="NZ_VLLB01000005.1"/>
</dbReference>
<accession>A0A562R7M3</accession>
<dbReference type="Gene3D" id="1.25.40.10">
    <property type="entry name" value="Tetratricopeptide repeat domain"/>
    <property type="match status" value="2"/>
</dbReference>
<feature type="region of interest" description="Disordered" evidence="1">
    <location>
        <begin position="1"/>
        <end position="38"/>
    </location>
</feature>
<feature type="compositionally biased region" description="Low complexity" evidence="1">
    <location>
        <begin position="14"/>
        <end position="38"/>
    </location>
</feature>
<keyword evidence="3" id="KW-1185">Reference proteome</keyword>
<name>A0A562R7M3_9BURK</name>
<dbReference type="Proteomes" id="UP000318431">
    <property type="component" value="Unassembled WGS sequence"/>
</dbReference>
<dbReference type="SMART" id="SM00028">
    <property type="entry name" value="TPR"/>
    <property type="match status" value="2"/>
</dbReference>
<evidence type="ECO:0008006" key="4">
    <source>
        <dbReference type="Google" id="ProtNLM"/>
    </source>
</evidence>
<dbReference type="AlphaFoldDB" id="A0A562R7M3"/>
<evidence type="ECO:0000256" key="1">
    <source>
        <dbReference type="SAM" id="MobiDB-lite"/>
    </source>
</evidence>
<dbReference type="SUPFAM" id="SSF48452">
    <property type="entry name" value="TPR-like"/>
    <property type="match status" value="1"/>
</dbReference>
<gene>
    <name evidence="2" type="ORF">IP91_03146</name>
</gene>
<dbReference type="EMBL" id="VLLB01000005">
    <property type="protein sequence ID" value="TWI64376.1"/>
    <property type="molecule type" value="Genomic_DNA"/>
</dbReference>
<evidence type="ECO:0000313" key="3">
    <source>
        <dbReference type="Proteomes" id="UP000318431"/>
    </source>
</evidence>
<dbReference type="InterPro" id="IPR011990">
    <property type="entry name" value="TPR-like_helical_dom_sf"/>
</dbReference>
<evidence type="ECO:0000313" key="2">
    <source>
        <dbReference type="EMBL" id="TWI64376.1"/>
    </source>
</evidence>
<reference evidence="2 3" key="1">
    <citation type="journal article" date="2015" name="Stand. Genomic Sci.">
        <title>Genomic Encyclopedia of Bacterial and Archaeal Type Strains, Phase III: the genomes of soil and plant-associated and newly described type strains.</title>
        <authorList>
            <person name="Whitman W.B."/>
            <person name="Woyke T."/>
            <person name="Klenk H.P."/>
            <person name="Zhou Y."/>
            <person name="Lilburn T.G."/>
            <person name="Beck B.J."/>
            <person name="De Vos P."/>
            <person name="Vandamme P."/>
            <person name="Eisen J.A."/>
            <person name="Garrity G."/>
            <person name="Hugenholtz P."/>
            <person name="Kyrpides N.C."/>
        </authorList>
    </citation>
    <scope>NUCLEOTIDE SEQUENCE [LARGE SCALE GENOMIC DNA]</scope>
    <source>
        <strain evidence="2 3">CGMCC 1.10822</strain>
    </source>
</reference>